<dbReference type="Proteomes" id="UP000499080">
    <property type="component" value="Unassembled WGS sequence"/>
</dbReference>
<gene>
    <name evidence="2" type="ORF">AVEN_231303_1</name>
</gene>
<organism evidence="2 3">
    <name type="scientific">Araneus ventricosus</name>
    <name type="common">Orbweaver spider</name>
    <name type="synonym">Epeira ventricosa</name>
    <dbReference type="NCBI Taxonomy" id="182803"/>
    <lineage>
        <taxon>Eukaryota</taxon>
        <taxon>Metazoa</taxon>
        <taxon>Ecdysozoa</taxon>
        <taxon>Arthropoda</taxon>
        <taxon>Chelicerata</taxon>
        <taxon>Arachnida</taxon>
        <taxon>Araneae</taxon>
        <taxon>Araneomorphae</taxon>
        <taxon>Entelegynae</taxon>
        <taxon>Araneoidea</taxon>
        <taxon>Araneidae</taxon>
        <taxon>Araneus</taxon>
    </lineage>
</organism>
<proteinExistence type="predicted"/>
<protein>
    <submittedName>
        <fullName evidence="2">Uncharacterized protein</fullName>
    </submittedName>
</protein>
<name>A0A4Y2CHL4_ARAVE</name>
<sequence>MLRNPASATSLSVTYRQFTNKSWPTSDLVGLDIACLKNISQKIVNSILEPCSHGVWLGQISRFVLVDCSRWNSEQSRHCHGAWLGKFLGSHTEVCHPSIHKPLTCELFTTITRETTMHLQAHEPHRFFLFRRRGIKLCSYGLSFHEFRPRFVLFPTVGTGKIDVARGLVSAYVVSRVMVVTSSHIKGRGGGQTASVHPFTRTLPRYLQTRACDCSNSTVHKYEPPATRDLAKPHAPSERGLTRTADETRGKAGRMNAATGCAINQHYSKN</sequence>
<reference evidence="2 3" key="1">
    <citation type="journal article" date="2019" name="Sci. Rep.">
        <title>Orb-weaving spider Araneus ventricosus genome elucidates the spidroin gene catalogue.</title>
        <authorList>
            <person name="Kono N."/>
            <person name="Nakamura H."/>
            <person name="Ohtoshi R."/>
            <person name="Moran D.A.P."/>
            <person name="Shinohara A."/>
            <person name="Yoshida Y."/>
            <person name="Fujiwara M."/>
            <person name="Mori M."/>
            <person name="Tomita M."/>
            <person name="Arakawa K."/>
        </authorList>
    </citation>
    <scope>NUCLEOTIDE SEQUENCE [LARGE SCALE GENOMIC DNA]</scope>
</reference>
<dbReference type="AlphaFoldDB" id="A0A4Y2CHL4"/>
<feature type="compositionally biased region" description="Basic and acidic residues" evidence="1">
    <location>
        <begin position="229"/>
        <end position="250"/>
    </location>
</feature>
<feature type="region of interest" description="Disordered" evidence="1">
    <location>
        <begin position="223"/>
        <end position="257"/>
    </location>
</feature>
<keyword evidence="3" id="KW-1185">Reference proteome</keyword>
<evidence type="ECO:0000313" key="2">
    <source>
        <dbReference type="EMBL" id="GBM03830.1"/>
    </source>
</evidence>
<accession>A0A4Y2CHL4</accession>
<dbReference type="EMBL" id="BGPR01000195">
    <property type="protein sequence ID" value="GBM03830.1"/>
    <property type="molecule type" value="Genomic_DNA"/>
</dbReference>
<evidence type="ECO:0000313" key="3">
    <source>
        <dbReference type="Proteomes" id="UP000499080"/>
    </source>
</evidence>
<comment type="caution">
    <text evidence="2">The sequence shown here is derived from an EMBL/GenBank/DDBJ whole genome shotgun (WGS) entry which is preliminary data.</text>
</comment>
<evidence type="ECO:0000256" key="1">
    <source>
        <dbReference type="SAM" id="MobiDB-lite"/>
    </source>
</evidence>